<dbReference type="PATRIC" id="fig|563033.4.peg.132"/>
<sequence length="62" mass="7402">MEDSIPDCDALYEYIVCNGPEVFTPLIRAEEDQEKRYFYYSLQDYSLQQKQRVIIADENFVV</sequence>
<reference evidence="1 2" key="1">
    <citation type="submission" date="2011-08" db="EMBL/GenBank/DDBJ databases">
        <title>The Genome Sequence of Rothia mucilaginosa M508.</title>
        <authorList>
            <consortium name="The Broad Institute Genome Sequencing Platform"/>
            <consortium name="The Broad Institute Genome Sequencing Center for Infectious Disease"/>
            <person name="Earl A."/>
            <person name="Ward D."/>
            <person name="Feldgarden M."/>
            <person name="Gevers D."/>
            <person name="Sibley C.D."/>
            <person name="Field T.R."/>
            <person name="Grinwis M."/>
            <person name="Eshaghurshan C.S."/>
            <person name="Surette M.G."/>
            <person name="Young S.K."/>
            <person name="Zeng Q."/>
            <person name="Gargeya S."/>
            <person name="Fitzgerald M."/>
            <person name="Haas B."/>
            <person name="Abouelleil A."/>
            <person name="Alvarado L."/>
            <person name="Arachchi H.M."/>
            <person name="Berlin A."/>
            <person name="Brown A."/>
            <person name="Chapman S.B."/>
            <person name="Chen Z."/>
            <person name="Dunbar C."/>
            <person name="Freedman E."/>
            <person name="Gearin G."/>
            <person name="Gellesch M."/>
            <person name="Goldberg J."/>
            <person name="Griggs A."/>
            <person name="Gujja S."/>
            <person name="Heiman D."/>
            <person name="Howarth C."/>
            <person name="Larson L."/>
            <person name="Lui A."/>
            <person name="MacDonald P.J.P."/>
            <person name="Montmayeur A."/>
            <person name="Murphy C."/>
            <person name="Neiman D."/>
            <person name="Pearson M."/>
            <person name="Priest M."/>
            <person name="Roberts A."/>
            <person name="Saif S."/>
            <person name="Shea T."/>
            <person name="Shenoy N."/>
            <person name="Sisk P."/>
            <person name="Stolte C."/>
            <person name="Sykes S."/>
            <person name="Wortman J."/>
            <person name="Nusbaum C."/>
            <person name="Birren B."/>
        </authorList>
    </citation>
    <scope>NUCLEOTIDE SEQUENCE [LARGE SCALE GENOMIC DNA]</scope>
    <source>
        <strain evidence="1 2">M508</strain>
    </source>
</reference>
<evidence type="ECO:0000313" key="1">
    <source>
        <dbReference type="EMBL" id="EHB89078.1"/>
    </source>
</evidence>
<accession>G5EPB9</accession>
<dbReference type="RefSeq" id="WP_005504290.1">
    <property type="nucleotide sequence ID" value="NZ_JH370351.1"/>
</dbReference>
<organism evidence="1 2">
    <name type="scientific">Rothia mucilaginosa M508</name>
    <dbReference type="NCBI Taxonomy" id="563033"/>
    <lineage>
        <taxon>Bacteria</taxon>
        <taxon>Bacillati</taxon>
        <taxon>Actinomycetota</taxon>
        <taxon>Actinomycetes</taxon>
        <taxon>Micrococcales</taxon>
        <taxon>Micrococcaceae</taxon>
        <taxon>Rothia</taxon>
    </lineage>
</organism>
<dbReference type="Proteomes" id="UP000004897">
    <property type="component" value="Unassembled WGS sequence"/>
</dbReference>
<proteinExistence type="predicted"/>
<protein>
    <submittedName>
        <fullName evidence="1">Uncharacterized protein</fullName>
    </submittedName>
</protein>
<gene>
    <name evidence="1" type="ORF">HMPREF0737_00131</name>
</gene>
<dbReference type="HOGENOM" id="CLU_2957861_0_0_11"/>
<dbReference type="EMBL" id="ACSB01000001">
    <property type="protein sequence ID" value="EHB89078.1"/>
    <property type="molecule type" value="Genomic_DNA"/>
</dbReference>
<comment type="caution">
    <text evidence="1">The sequence shown here is derived from an EMBL/GenBank/DDBJ whole genome shotgun (WGS) entry which is preliminary data.</text>
</comment>
<name>G5EPB9_9MICC</name>
<dbReference type="AlphaFoldDB" id="G5EPB9"/>
<evidence type="ECO:0000313" key="2">
    <source>
        <dbReference type="Proteomes" id="UP000004897"/>
    </source>
</evidence>